<keyword evidence="1" id="KW-0472">Membrane</keyword>
<name>A0A9Q0JHX2_9ROSI</name>
<dbReference type="Proteomes" id="UP001141552">
    <property type="component" value="Unassembled WGS sequence"/>
</dbReference>
<organism evidence="2 3">
    <name type="scientific">Turnera subulata</name>
    <dbReference type="NCBI Taxonomy" id="218843"/>
    <lineage>
        <taxon>Eukaryota</taxon>
        <taxon>Viridiplantae</taxon>
        <taxon>Streptophyta</taxon>
        <taxon>Embryophyta</taxon>
        <taxon>Tracheophyta</taxon>
        <taxon>Spermatophyta</taxon>
        <taxon>Magnoliopsida</taxon>
        <taxon>eudicotyledons</taxon>
        <taxon>Gunneridae</taxon>
        <taxon>Pentapetalae</taxon>
        <taxon>rosids</taxon>
        <taxon>fabids</taxon>
        <taxon>Malpighiales</taxon>
        <taxon>Passifloraceae</taxon>
        <taxon>Turnera</taxon>
    </lineage>
</organism>
<evidence type="ECO:0000313" key="3">
    <source>
        <dbReference type="Proteomes" id="UP001141552"/>
    </source>
</evidence>
<gene>
    <name evidence="2" type="ORF">Tsubulata_029695</name>
</gene>
<keyword evidence="3" id="KW-1185">Reference proteome</keyword>
<evidence type="ECO:0000256" key="1">
    <source>
        <dbReference type="SAM" id="Phobius"/>
    </source>
</evidence>
<reference evidence="2" key="2">
    <citation type="journal article" date="2023" name="Plants (Basel)">
        <title>Annotation of the Turnera subulata (Passifloraceae) Draft Genome Reveals the S-Locus Evolved after the Divergence of Turneroideae from Passifloroideae in a Stepwise Manner.</title>
        <authorList>
            <person name="Henning P.M."/>
            <person name="Roalson E.H."/>
            <person name="Mir W."/>
            <person name="McCubbin A.G."/>
            <person name="Shore J.S."/>
        </authorList>
    </citation>
    <scope>NUCLEOTIDE SEQUENCE</scope>
    <source>
        <strain evidence="2">F60SS</strain>
    </source>
</reference>
<sequence length="244" mass="26978">MRLMRSWEPVIQKFRSKLSSWRGRFLSFAGSADIDQISVISLAYASPVWKGILKSRFYVKEPNATLLSGMSIKVGNGHKDASLWEVRAMVPNFPGNPEMWSRAFYSWEADTCSNILHELQAVPFTDKLDAWGWCCHVSGEYTVKAGYSFFSKAPSSSCPSLPLVWFSASPPKIETFLWLLMHRGVATRGRGCLVVVGFGGLVVDLHVTGFIGAHALLAERKEIAPALFLGPGAFVVPFALLMLC</sequence>
<dbReference type="AlphaFoldDB" id="A0A9Q0JHX2"/>
<evidence type="ECO:0000313" key="2">
    <source>
        <dbReference type="EMBL" id="KAJ4843211.1"/>
    </source>
</evidence>
<feature type="transmembrane region" description="Helical" evidence="1">
    <location>
        <begin position="191"/>
        <end position="217"/>
    </location>
</feature>
<accession>A0A9Q0JHX2</accession>
<evidence type="ECO:0008006" key="4">
    <source>
        <dbReference type="Google" id="ProtNLM"/>
    </source>
</evidence>
<keyword evidence="1" id="KW-0812">Transmembrane</keyword>
<keyword evidence="1" id="KW-1133">Transmembrane helix</keyword>
<dbReference type="EMBL" id="JAKUCV010002295">
    <property type="protein sequence ID" value="KAJ4843211.1"/>
    <property type="molecule type" value="Genomic_DNA"/>
</dbReference>
<comment type="caution">
    <text evidence="2">The sequence shown here is derived from an EMBL/GenBank/DDBJ whole genome shotgun (WGS) entry which is preliminary data.</text>
</comment>
<proteinExistence type="predicted"/>
<feature type="transmembrane region" description="Helical" evidence="1">
    <location>
        <begin position="223"/>
        <end position="243"/>
    </location>
</feature>
<reference evidence="2" key="1">
    <citation type="submission" date="2022-02" db="EMBL/GenBank/DDBJ databases">
        <authorList>
            <person name="Henning P.M."/>
            <person name="McCubbin A.G."/>
            <person name="Shore J.S."/>
        </authorList>
    </citation>
    <scope>NUCLEOTIDE SEQUENCE</scope>
    <source>
        <strain evidence="2">F60SS</strain>
        <tissue evidence="2">Leaves</tissue>
    </source>
</reference>
<protein>
    <recommendedName>
        <fullName evidence="4">Reverse transcriptase zinc-binding domain-containing protein</fullName>
    </recommendedName>
</protein>